<evidence type="ECO:0000256" key="5">
    <source>
        <dbReference type="ARBA" id="ARBA00022475"/>
    </source>
</evidence>
<keyword evidence="6 11" id="KW-0145">Chemotaxis</keyword>
<keyword evidence="8 11" id="KW-0283">Flagellar rotation</keyword>
<dbReference type="Proteomes" id="UP000219788">
    <property type="component" value="Unassembled WGS sequence"/>
</dbReference>
<comment type="subcellular location">
    <subcellularLocation>
        <location evidence="11">Cell inner membrane</location>
    </subcellularLocation>
    <subcellularLocation>
        <location evidence="2">Cell membrane</location>
        <topology evidence="2">Single-pass membrane protein</topology>
    </subcellularLocation>
</comment>
<dbReference type="OrthoDB" id="2087278at2"/>
<name>A0A2A7U245_EDWTA</name>
<dbReference type="PANTHER" id="PTHR35091">
    <property type="entry name" value="FLAGELLAR PROTEIN FLIL"/>
    <property type="match status" value="1"/>
</dbReference>
<keyword evidence="12" id="KW-0969">Cilium</keyword>
<comment type="function">
    <text evidence="1 11">Controls the rotational direction of flagella during chemotaxis.</text>
</comment>
<dbReference type="GO" id="GO:0071978">
    <property type="term" value="P:bacterial-type flagellum-dependent swarming motility"/>
    <property type="evidence" value="ECO:0007669"/>
    <property type="project" value="TreeGrafter"/>
</dbReference>
<evidence type="ECO:0000256" key="2">
    <source>
        <dbReference type="ARBA" id="ARBA00004162"/>
    </source>
</evidence>
<dbReference type="NCBIfam" id="NF005435">
    <property type="entry name" value="PRK07021.1"/>
    <property type="match status" value="1"/>
</dbReference>
<keyword evidence="10 11" id="KW-0472">Membrane</keyword>
<reference evidence="13" key="1">
    <citation type="submission" date="2017-09" db="EMBL/GenBank/DDBJ databases">
        <title>FDA dAtabase for Regulatory Grade micrObial Sequences (FDA-ARGOS): Supporting development and validation of Infectious Disease Dx tests.</title>
        <authorList>
            <person name="Goldberg B."/>
            <person name="Campos J."/>
            <person name="Tallon L."/>
            <person name="Sadzewicz L."/>
            <person name="Ott S."/>
            <person name="Zhao X."/>
            <person name="Nagaraj S."/>
            <person name="Vavikolanu K."/>
            <person name="Aluvathingal J."/>
            <person name="Nadendla S."/>
            <person name="Geyer C."/>
            <person name="Sichtig H."/>
        </authorList>
    </citation>
    <scope>NUCLEOTIDE SEQUENCE [LARGE SCALE GENOMIC DNA]</scope>
    <source>
        <strain evidence="13">FDAARGOS_370</strain>
    </source>
</reference>
<dbReference type="GO" id="GO:0009425">
    <property type="term" value="C:bacterial-type flagellum basal body"/>
    <property type="evidence" value="ECO:0007669"/>
    <property type="project" value="InterPro"/>
</dbReference>
<evidence type="ECO:0000256" key="7">
    <source>
        <dbReference type="ARBA" id="ARBA00022692"/>
    </source>
</evidence>
<accession>A0A2A7U245</accession>
<proteinExistence type="inferred from homology"/>
<dbReference type="PANTHER" id="PTHR35091:SF2">
    <property type="entry name" value="FLAGELLAR PROTEIN FLIL"/>
    <property type="match status" value="1"/>
</dbReference>
<comment type="similarity">
    <text evidence="3 11">Belongs to the FliL family.</text>
</comment>
<keyword evidence="12" id="KW-0966">Cell projection</keyword>
<dbReference type="Pfam" id="PF03748">
    <property type="entry name" value="FliL"/>
    <property type="match status" value="1"/>
</dbReference>
<evidence type="ECO:0000256" key="9">
    <source>
        <dbReference type="ARBA" id="ARBA00022989"/>
    </source>
</evidence>
<dbReference type="GO" id="GO:0005886">
    <property type="term" value="C:plasma membrane"/>
    <property type="evidence" value="ECO:0007669"/>
    <property type="project" value="UniProtKB-SubCell"/>
</dbReference>
<dbReference type="STRING" id="636.AAW15_06220"/>
<keyword evidence="5" id="KW-1003">Cell membrane</keyword>
<evidence type="ECO:0000256" key="11">
    <source>
        <dbReference type="RuleBase" id="RU364125"/>
    </source>
</evidence>
<keyword evidence="11" id="KW-0997">Cell inner membrane</keyword>
<dbReference type="AlphaFoldDB" id="A0A2A7U245"/>
<gene>
    <name evidence="12" type="ORF">CRM76_10710</name>
</gene>
<comment type="caution">
    <text evidence="12">The sequence shown here is derived from an EMBL/GenBank/DDBJ whole genome shotgun (WGS) entry which is preliminary data.</text>
</comment>
<evidence type="ECO:0000256" key="4">
    <source>
        <dbReference type="ARBA" id="ARBA00021812"/>
    </source>
</evidence>
<protein>
    <recommendedName>
        <fullName evidence="4 11">Flagellar protein FliL</fullName>
    </recommendedName>
</protein>
<dbReference type="GO" id="GO:0006935">
    <property type="term" value="P:chemotaxis"/>
    <property type="evidence" value="ECO:0007669"/>
    <property type="project" value="UniProtKB-KW"/>
</dbReference>
<evidence type="ECO:0000256" key="8">
    <source>
        <dbReference type="ARBA" id="ARBA00022779"/>
    </source>
</evidence>
<dbReference type="GeneID" id="93124517"/>
<keyword evidence="9" id="KW-1133">Transmembrane helix</keyword>
<evidence type="ECO:0000256" key="10">
    <source>
        <dbReference type="ARBA" id="ARBA00023136"/>
    </source>
</evidence>
<dbReference type="InterPro" id="IPR005503">
    <property type="entry name" value="FliL"/>
</dbReference>
<evidence type="ECO:0000313" key="13">
    <source>
        <dbReference type="Proteomes" id="UP000219788"/>
    </source>
</evidence>
<evidence type="ECO:0000256" key="1">
    <source>
        <dbReference type="ARBA" id="ARBA00002254"/>
    </source>
</evidence>
<evidence type="ECO:0000313" key="12">
    <source>
        <dbReference type="EMBL" id="PEH72367.1"/>
    </source>
</evidence>
<dbReference type="RefSeq" id="WP_005287421.1">
    <property type="nucleotide sequence ID" value="NZ_AP028090.1"/>
</dbReference>
<evidence type="ECO:0000256" key="3">
    <source>
        <dbReference type="ARBA" id="ARBA00008281"/>
    </source>
</evidence>
<organism evidence="12 13">
    <name type="scientific">Edwardsiella tarda</name>
    <dbReference type="NCBI Taxonomy" id="636"/>
    <lineage>
        <taxon>Bacteria</taxon>
        <taxon>Pseudomonadati</taxon>
        <taxon>Pseudomonadota</taxon>
        <taxon>Gammaproteobacteria</taxon>
        <taxon>Enterobacterales</taxon>
        <taxon>Hafniaceae</taxon>
        <taxon>Edwardsiella</taxon>
    </lineage>
</organism>
<keyword evidence="12" id="KW-0282">Flagellum</keyword>
<keyword evidence="7" id="KW-0812">Transmembrane</keyword>
<dbReference type="EMBL" id="PDDV01000013">
    <property type="protein sequence ID" value="PEH72367.1"/>
    <property type="molecule type" value="Genomic_DNA"/>
</dbReference>
<sequence length="159" mass="17721">MSDMSLPNRSGKRRKWVLILLVILAALAAGGGYFGWHYYQQSQSHVAKQAPAPLPVFMALDPFTVNLLGNDDDSDRVLYVGITLRLPNELTRKRLNDYLPEVRSRLLLLLSRQQASALATEQGKKALMDEIKATLRAPVINGQAGQVVNDVMFTAFILR</sequence>
<evidence type="ECO:0000256" key="6">
    <source>
        <dbReference type="ARBA" id="ARBA00022500"/>
    </source>
</evidence>